<dbReference type="PROSITE" id="PS50943">
    <property type="entry name" value="HTH_CROC1"/>
    <property type="match status" value="1"/>
</dbReference>
<dbReference type="PANTHER" id="PTHR33571:SF12">
    <property type="entry name" value="BSL3053 PROTEIN"/>
    <property type="match status" value="1"/>
</dbReference>
<dbReference type="GO" id="GO:0003677">
    <property type="term" value="F:DNA binding"/>
    <property type="evidence" value="ECO:0007669"/>
    <property type="project" value="InterPro"/>
</dbReference>
<proteinExistence type="predicted"/>
<keyword evidence="7" id="KW-0460">Magnesium</keyword>
<keyword evidence="5" id="KW-0547">Nucleotide-binding</keyword>
<dbReference type="Pfam" id="PF01381">
    <property type="entry name" value="HTH_3"/>
    <property type="match status" value="1"/>
</dbReference>
<dbReference type="InterPro" id="IPR043519">
    <property type="entry name" value="NT_sf"/>
</dbReference>
<dbReference type="CDD" id="cd05403">
    <property type="entry name" value="NT_KNTase_like"/>
    <property type="match status" value="1"/>
</dbReference>
<evidence type="ECO:0000256" key="3">
    <source>
        <dbReference type="ARBA" id="ARBA00022695"/>
    </source>
</evidence>
<keyword evidence="6" id="KW-0067">ATP-binding</keyword>
<protein>
    <submittedName>
        <fullName evidence="9">Helix-turn-helix protein</fullName>
    </submittedName>
</protein>
<dbReference type="InterPro" id="IPR010982">
    <property type="entry name" value="Lambda_DNA-bd_dom_sf"/>
</dbReference>
<sequence>MGCSAYPLENIPVQVYFRYVEKLDSAAIVALVRRKSGLTQSQLASRAGTSQPAVARYESGEASPSTATLLRLLRAGGYELEVRLKKTTASDLSSPRARKLRRARGEINALMKSAGASNVRIFGSVARGQDKESSDIDFLVDFDTSEGLLPIVRLNNELSKLLGERVDVAPVSVLRPNVLEHAIAEAIPL</sequence>
<dbReference type="SUPFAM" id="SSF47413">
    <property type="entry name" value="lambda repressor-like DNA-binding domains"/>
    <property type="match status" value="1"/>
</dbReference>
<keyword evidence="4" id="KW-0479">Metal-binding</keyword>
<dbReference type="GO" id="GO:0046872">
    <property type="term" value="F:metal ion binding"/>
    <property type="evidence" value="ECO:0007669"/>
    <property type="project" value="UniProtKB-KW"/>
</dbReference>
<dbReference type="SUPFAM" id="SSF81301">
    <property type="entry name" value="Nucleotidyltransferase"/>
    <property type="match status" value="1"/>
</dbReference>
<dbReference type="AlphaFoldDB" id="A0A1J5PPE0"/>
<reference evidence="9" key="1">
    <citation type="submission" date="2016-10" db="EMBL/GenBank/DDBJ databases">
        <title>Sequence of Gallionella enrichment culture.</title>
        <authorList>
            <person name="Poehlein A."/>
            <person name="Muehling M."/>
            <person name="Daniel R."/>
        </authorList>
    </citation>
    <scope>NUCLEOTIDE SEQUENCE</scope>
</reference>
<feature type="domain" description="HTH cro/C1-type" evidence="8">
    <location>
        <begin position="29"/>
        <end position="83"/>
    </location>
</feature>
<keyword evidence="2" id="KW-0808">Transferase</keyword>
<evidence type="ECO:0000256" key="7">
    <source>
        <dbReference type="ARBA" id="ARBA00022842"/>
    </source>
</evidence>
<evidence type="ECO:0000313" key="9">
    <source>
        <dbReference type="EMBL" id="OIQ73018.1"/>
    </source>
</evidence>
<keyword evidence="3" id="KW-0548">Nucleotidyltransferase</keyword>
<dbReference type="InterPro" id="IPR001387">
    <property type="entry name" value="Cro/C1-type_HTH"/>
</dbReference>
<gene>
    <name evidence="9" type="ORF">GALL_453510</name>
</gene>
<dbReference type="GO" id="GO:0016779">
    <property type="term" value="F:nucleotidyltransferase activity"/>
    <property type="evidence" value="ECO:0007669"/>
    <property type="project" value="UniProtKB-KW"/>
</dbReference>
<organism evidence="9">
    <name type="scientific">mine drainage metagenome</name>
    <dbReference type="NCBI Taxonomy" id="410659"/>
    <lineage>
        <taxon>unclassified sequences</taxon>
        <taxon>metagenomes</taxon>
        <taxon>ecological metagenomes</taxon>
    </lineage>
</organism>
<dbReference type="Gene3D" id="1.10.260.40">
    <property type="entry name" value="lambda repressor-like DNA-binding domains"/>
    <property type="match status" value="1"/>
</dbReference>
<evidence type="ECO:0000256" key="2">
    <source>
        <dbReference type="ARBA" id="ARBA00022679"/>
    </source>
</evidence>
<evidence type="ECO:0000256" key="4">
    <source>
        <dbReference type="ARBA" id="ARBA00022723"/>
    </source>
</evidence>
<evidence type="ECO:0000256" key="6">
    <source>
        <dbReference type="ARBA" id="ARBA00022840"/>
    </source>
</evidence>
<dbReference type="GO" id="GO:0005524">
    <property type="term" value="F:ATP binding"/>
    <property type="evidence" value="ECO:0007669"/>
    <property type="project" value="UniProtKB-KW"/>
</dbReference>
<evidence type="ECO:0000259" key="8">
    <source>
        <dbReference type="PROSITE" id="PS50943"/>
    </source>
</evidence>
<accession>A0A1J5PPE0</accession>
<name>A0A1J5PPE0_9ZZZZ</name>
<dbReference type="InterPro" id="IPR041633">
    <property type="entry name" value="Polbeta"/>
</dbReference>
<dbReference type="InterPro" id="IPR052038">
    <property type="entry name" value="Type-VII_TA_antitoxin"/>
</dbReference>
<comment type="cofactor">
    <cofactor evidence="1">
        <name>Mg(2+)</name>
        <dbReference type="ChEBI" id="CHEBI:18420"/>
    </cofactor>
</comment>
<dbReference type="PANTHER" id="PTHR33571">
    <property type="entry name" value="SSL8005 PROTEIN"/>
    <property type="match status" value="1"/>
</dbReference>
<evidence type="ECO:0000256" key="5">
    <source>
        <dbReference type="ARBA" id="ARBA00022741"/>
    </source>
</evidence>
<evidence type="ECO:0000256" key="1">
    <source>
        <dbReference type="ARBA" id="ARBA00001946"/>
    </source>
</evidence>
<dbReference type="EMBL" id="MLJW01003034">
    <property type="protein sequence ID" value="OIQ73018.1"/>
    <property type="molecule type" value="Genomic_DNA"/>
</dbReference>
<dbReference type="Gene3D" id="3.30.460.10">
    <property type="entry name" value="Beta Polymerase, domain 2"/>
    <property type="match status" value="1"/>
</dbReference>
<dbReference type="SMART" id="SM00530">
    <property type="entry name" value="HTH_XRE"/>
    <property type="match status" value="1"/>
</dbReference>
<dbReference type="Pfam" id="PF18765">
    <property type="entry name" value="Polbeta"/>
    <property type="match status" value="1"/>
</dbReference>
<comment type="caution">
    <text evidence="9">The sequence shown here is derived from an EMBL/GenBank/DDBJ whole genome shotgun (WGS) entry which is preliminary data.</text>
</comment>
<dbReference type="CDD" id="cd00093">
    <property type="entry name" value="HTH_XRE"/>
    <property type="match status" value="1"/>
</dbReference>